<dbReference type="GO" id="GO:0016651">
    <property type="term" value="F:oxidoreductase activity, acting on NAD(P)H"/>
    <property type="evidence" value="ECO:0007669"/>
    <property type="project" value="InterPro"/>
</dbReference>
<evidence type="ECO:0000256" key="6">
    <source>
        <dbReference type="ARBA" id="ARBA00022967"/>
    </source>
</evidence>
<evidence type="ECO:0000256" key="2">
    <source>
        <dbReference type="ARBA" id="ARBA00008472"/>
    </source>
</evidence>
<dbReference type="HAMAP" id="MF_01394">
    <property type="entry name" value="NDH1_NuoA"/>
    <property type="match status" value="1"/>
</dbReference>
<keyword evidence="12" id="KW-0249">Electron transport</keyword>
<organism evidence="13">
    <name type="scientific">Acavomonas peruviana</name>
    <dbReference type="NCBI Taxonomy" id="1542312"/>
    <lineage>
        <taxon>Eukaryota</taxon>
        <taxon>Sar</taxon>
        <taxon>Alveolata</taxon>
        <taxon>Colponemida</taxon>
        <taxon>Acavomonidia</taxon>
        <taxon>Acavomonas</taxon>
    </lineage>
</organism>
<keyword evidence="6 12" id="KW-1278">Translocase</keyword>
<feature type="transmembrane region" description="Helical" evidence="12">
    <location>
        <begin position="6"/>
        <end position="30"/>
    </location>
</feature>
<dbReference type="PANTHER" id="PTHR11058:SF9">
    <property type="entry name" value="NADH-UBIQUINONE OXIDOREDUCTASE CHAIN 3"/>
    <property type="match status" value="1"/>
</dbReference>
<evidence type="ECO:0000256" key="12">
    <source>
        <dbReference type="RuleBase" id="RU003640"/>
    </source>
</evidence>
<name>V5KVJ5_9ALVE</name>
<dbReference type="EC" id="7.1.1.2" evidence="12"/>
<evidence type="ECO:0000256" key="8">
    <source>
        <dbReference type="ARBA" id="ARBA00023027"/>
    </source>
</evidence>
<feature type="transmembrane region" description="Helical" evidence="12">
    <location>
        <begin position="61"/>
        <end position="83"/>
    </location>
</feature>
<dbReference type="GO" id="GO:0030964">
    <property type="term" value="C:NADH dehydrogenase complex"/>
    <property type="evidence" value="ECO:0007669"/>
    <property type="project" value="TreeGrafter"/>
</dbReference>
<dbReference type="InterPro" id="IPR038430">
    <property type="entry name" value="NDAH_ubi_oxred_su3_sf"/>
</dbReference>
<sequence length="129" mass="15666">MIYTEYSFVISFFIFYVILPVIIFALSYFLSPNNPDYEKYSTYECGFDPFDDARNVFEIKFYLVAILFLIFDIEVAFIIPWILTSYYHTYYGFFIMVFFFLLLTFGFIYEWKEGGLDWDDLFNALEFFL</sequence>
<evidence type="ECO:0000256" key="5">
    <source>
        <dbReference type="ARBA" id="ARBA00022692"/>
    </source>
</evidence>
<proteinExistence type="inferred from homology"/>
<comment type="catalytic activity">
    <reaction evidence="11 12">
        <text>a ubiquinone + NADH + 5 H(+)(in) = a ubiquinol + NAD(+) + 4 H(+)(out)</text>
        <dbReference type="Rhea" id="RHEA:29091"/>
        <dbReference type="Rhea" id="RHEA-COMP:9565"/>
        <dbReference type="Rhea" id="RHEA-COMP:9566"/>
        <dbReference type="ChEBI" id="CHEBI:15378"/>
        <dbReference type="ChEBI" id="CHEBI:16389"/>
        <dbReference type="ChEBI" id="CHEBI:17976"/>
        <dbReference type="ChEBI" id="CHEBI:57540"/>
        <dbReference type="ChEBI" id="CHEBI:57945"/>
        <dbReference type="EC" id="7.1.1.2"/>
    </reaction>
</comment>
<reference evidence="13" key="1">
    <citation type="journal article" date="2013" name="Curr. Biol.">
        <title>Colponemids represent multiple ancient alveolate lineages.</title>
        <authorList>
            <person name="Janouskovec J."/>
            <person name="Tikhonenkov D.V."/>
            <person name="Mikhailov K.V."/>
            <person name="Simdyanov T.G."/>
            <person name="Aleoshin V.V."/>
            <person name="Mylnikov A.P."/>
            <person name="Keeling P.J."/>
        </authorList>
    </citation>
    <scope>NUCLEOTIDE SEQUENCE</scope>
    <source>
        <strain evidence="13">Colp-5</strain>
    </source>
</reference>
<keyword evidence="10 12" id="KW-0472">Membrane</keyword>
<evidence type="ECO:0000256" key="10">
    <source>
        <dbReference type="ARBA" id="ARBA00023136"/>
    </source>
</evidence>
<evidence type="ECO:0000256" key="3">
    <source>
        <dbReference type="ARBA" id="ARBA00021007"/>
    </source>
</evidence>
<dbReference type="EMBL" id="KF651061">
    <property type="protein sequence ID" value="AHA41659.1"/>
    <property type="molecule type" value="Genomic_DNA"/>
</dbReference>
<keyword evidence="12 13" id="KW-0496">Mitochondrion</keyword>
<accession>V5KVJ5</accession>
<dbReference type="GO" id="GO:0031966">
    <property type="term" value="C:mitochondrial membrane"/>
    <property type="evidence" value="ECO:0007669"/>
    <property type="project" value="UniProtKB-SubCell"/>
</dbReference>
<dbReference type="InterPro" id="IPR023043">
    <property type="entry name" value="NAD(P)H_OxRDtase_bac/plastid"/>
</dbReference>
<dbReference type="Gene3D" id="1.20.58.1610">
    <property type="entry name" value="NADH:ubiquinone/plastoquinone oxidoreductase, chain 3"/>
    <property type="match status" value="1"/>
</dbReference>
<reference evidence="13" key="2">
    <citation type="journal article" date="2014" name="PLoS ONE">
        <title>Description of Colponema vietnamica sp.n. and Acavomonas peruviana n. gen. n. sp., two new alveolate phyla (Colponemidia nom. nov. and Acavomonidia nom. nov.) and their contributions to reconstructing the ancestral state of alveolates and eukaryotes.</title>
        <authorList>
            <person name="Tikhonenkov D.V."/>
            <person name="Janouskovec J."/>
            <person name="Mylnikov A.P."/>
            <person name="Mikhailov K.V."/>
            <person name="Simdyanov T.G."/>
            <person name="Aleoshin V.V."/>
            <person name="Keeling P.J."/>
        </authorList>
    </citation>
    <scope>NUCLEOTIDE SEQUENCE</scope>
    <source>
        <strain evidence="13">Colp-5</strain>
    </source>
</reference>
<comment type="function">
    <text evidence="12">Core subunit of the mitochondrial membrane respiratory chain NADH dehydrogenase (Complex I) which catalyzes electron transfer from NADH through the respiratory chain, using ubiquinone as an electron acceptor. Essential for the catalytic activity of complex I.</text>
</comment>
<evidence type="ECO:0000256" key="11">
    <source>
        <dbReference type="ARBA" id="ARBA00049551"/>
    </source>
</evidence>
<evidence type="ECO:0000256" key="7">
    <source>
        <dbReference type="ARBA" id="ARBA00022989"/>
    </source>
</evidence>
<dbReference type="Pfam" id="PF00507">
    <property type="entry name" value="Oxidored_q4"/>
    <property type="match status" value="1"/>
</dbReference>
<keyword evidence="5 12" id="KW-0812">Transmembrane</keyword>
<dbReference type="InterPro" id="IPR000440">
    <property type="entry name" value="NADH_UbQ/plastoQ_OxRdtase_su3"/>
</dbReference>
<dbReference type="FunFam" id="1.20.58.1610:FF:000004">
    <property type="entry name" value="NADH-quinone oxidoreductase subunit A"/>
    <property type="match status" value="1"/>
</dbReference>
<feature type="transmembrane region" description="Helical" evidence="12">
    <location>
        <begin position="89"/>
        <end position="109"/>
    </location>
</feature>
<dbReference type="GO" id="GO:0008137">
    <property type="term" value="F:NADH dehydrogenase (ubiquinone) activity"/>
    <property type="evidence" value="ECO:0007669"/>
    <property type="project" value="UniProtKB-UniRule"/>
</dbReference>
<geneLocation type="mitochondrion" evidence="13"/>
<evidence type="ECO:0000256" key="4">
    <source>
        <dbReference type="ARBA" id="ARBA00022448"/>
    </source>
</evidence>
<evidence type="ECO:0000256" key="1">
    <source>
        <dbReference type="ARBA" id="ARBA00004141"/>
    </source>
</evidence>
<keyword evidence="8 12" id="KW-0520">NAD</keyword>
<keyword evidence="12" id="KW-0679">Respiratory chain</keyword>
<protein>
    <recommendedName>
        <fullName evidence="3 12">NADH-ubiquinone oxidoreductase chain 3</fullName>
        <ecNumber evidence="12">7.1.1.2</ecNumber>
    </recommendedName>
</protein>
<keyword evidence="9 12" id="KW-0830">Ubiquinone</keyword>
<keyword evidence="4 12" id="KW-0813">Transport</keyword>
<dbReference type="PANTHER" id="PTHR11058">
    <property type="entry name" value="NADH-UBIQUINONE OXIDOREDUCTASE CHAIN 3"/>
    <property type="match status" value="1"/>
</dbReference>
<dbReference type="AlphaFoldDB" id="V5KVJ5"/>
<evidence type="ECO:0000313" key="13">
    <source>
        <dbReference type="EMBL" id="AHA41659.1"/>
    </source>
</evidence>
<comment type="similarity">
    <text evidence="2 12">Belongs to the complex I subunit 3 family.</text>
</comment>
<comment type="subcellular location">
    <subcellularLocation>
        <location evidence="1">Membrane</location>
        <topology evidence="1">Multi-pass membrane protein</topology>
    </subcellularLocation>
    <subcellularLocation>
        <location evidence="12">Mitochondrion membrane</location>
        <topology evidence="12">Multi-pass membrane protein</topology>
    </subcellularLocation>
</comment>
<keyword evidence="7 12" id="KW-1133">Transmembrane helix</keyword>
<evidence type="ECO:0000256" key="9">
    <source>
        <dbReference type="ARBA" id="ARBA00023075"/>
    </source>
</evidence>
<gene>
    <name evidence="13" type="primary">nad3</name>
</gene>